<name>A0A1U9JSH3_9HYPH</name>
<feature type="domain" description="Transglycosylase SLT" evidence="2">
    <location>
        <begin position="6"/>
        <end position="192"/>
    </location>
</feature>
<dbReference type="CDD" id="cd00442">
    <property type="entry name" value="Lyz-like"/>
    <property type="match status" value="1"/>
</dbReference>
<evidence type="ECO:0000259" key="2">
    <source>
        <dbReference type="Pfam" id="PF19489"/>
    </source>
</evidence>
<dbReference type="InterPro" id="IPR045795">
    <property type="entry name" value="SLT_4"/>
</dbReference>
<reference evidence="3 4" key="2">
    <citation type="journal article" date="2016" name="Sci. Rep.">
        <title>The genome of Rhizobiales bacteria in predatory ants reveals urease gene functions but no genes for nitrogen fixation.</title>
        <authorList>
            <person name="Neuvonen M.M."/>
            <person name="Tamarit D."/>
            <person name="Naslund K."/>
            <person name="Liebig J."/>
            <person name="Feldhaar H."/>
            <person name="Moran N.A."/>
            <person name="Guy L."/>
            <person name="Andersson S.G."/>
        </authorList>
    </citation>
    <scope>NUCLEOTIDE SEQUENCE [LARGE SCALE GENOMIC DNA]</scope>
    <source>
        <strain evidence="3 4">Hsal</strain>
    </source>
</reference>
<dbReference type="Pfam" id="PF19489">
    <property type="entry name" value="SLT_4"/>
    <property type="match status" value="1"/>
</dbReference>
<proteinExistence type="predicted"/>
<dbReference type="STRING" id="1902579.BHV28_00840"/>
<reference evidence="3 4" key="1">
    <citation type="journal article" date="2010" name="Science">
        <title>Genomic comparison of the ants Camponotus floridanus and Harpegnathos saltator.</title>
        <authorList>
            <person name="Bonasio R."/>
            <person name="Zhang G."/>
            <person name="Ye C."/>
            <person name="Mutti N.S."/>
            <person name="Fang X."/>
            <person name="Qin N."/>
            <person name="Donahue G."/>
            <person name="Yang P."/>
            <person name="Li Q."/>
            <person name="Li C."/>
            <person name="Zhang P."/>
            <person name="Huang Z."/>
            <person name="Berger S.L."/>
            <person name="Reinberg D."/>
            <person name="Wang J."/>
            <person name="Liebig J."/>
        </authorList>
    </citation>
    <scope>NUCLEOTIDE SEQUENCE [LARGE SCALE GENOMIC DNA]</scope>
    <source>
        <strain evidence="3 4">Hsal</strain>
    </source>
</reference>
<keyword evidence="1" id="KW-0732">Signal</keyword>
<dbReference type="Gene3D" id="1.10.530.10">
    <property type="match status" value="1"/>
</dbReference>
<dbReference type="PROSITE" id="PS51257">
    <property type="entry name" value="PROKAR_LIPOPROTEIN"/>
    <property type="match status" value="1"/>
</dbReference>
<gene>
    <name evidence="3" type="ORF">BHV28_00840</name>
</gene>
<protein>
    <submittedName>
        <fullName evidence="3">Lytic transglycosylase</fullName>
    </submittedName>
</protein>
<sequence length="195" mass="21802">MKRVFFALALTATVAGCAKTPTQTGNACAVLDQKDGFFTNWQRSAKKAERAYGIPMPIILATMYTESGFRQRAKPPRKKLLGFIPWKRPSTAYGYSQAVNGTWDQYRSKSGKNSASRTSFSDAAQFIGWYHRESVRKNGVAPNDAYNLYLNYHMGHGAYSRNGGRSNSAVATQGAQRMQTMATRYDTQLRNCGRR</sequence>
<dbReference type="EMBL" id="CP017315">
    <property type="protein sequence ID" value="AQS40810.1"/>
    <property type="molecule type" value="Genomic_DNA"/>
</dbReference>
<dbReference type="AlphaFoldDB" id="A0A1U9JSH3"/>
<feature type="chain" id="PRO_5013250955" evidence="1">
    <location>
        <begin position="18"/>
        <end position="195"/>
    </location>
</feature>
<organism evidence="3 4">
    <name type="scientific">Candidatus Tokpelaia hoelldobleri</name>
    <dbReference type="NCBI Taxonomy" id="1902579"/>
    <lineage>
        <taxon>Bacteria</taxon>
        <taxon>Pseudomonadati</taxon>
        <taxon>Pseudomonadota</taxon>
        <taxon>Alphaproteobacteria</taxon>
        <taxon>Hyphomicrobiales</taxon>
        <taxon>Candidatus Tokpelaia</taxon>
    </lineage>
</organism>
<dbReference type="KEGG" id="thd:BHV28_00840"/>
<evidence type="ECO:0000313" key="3">
    <source>
        <dbReference type="EMBL" id="AQS40810.1"/>
    </source>
</evidence>
<dbReference type="SUPFAM" id="SSF53955">
    <property type="entry name" value="Lysozyme-like"/>
    <property type="match status" value="1"/>
</dbReference>
<dbReference type="InterPro" id="IPR023346">
    <property type="entry name" value="Lysozyme-like_dom_sf"/>
</dbReference>
<keyword evidence="4" id="KW-1185">Reference proteome</keyword>
<feature type="signal peptide" evidence="1">
    <location>
        <begin position="1"/>
        <end position="17"/>
    </location>
</feature>
<evidence type="ECO:0000313" key="4">
    <source>
        <dbReference type="Proteomes" id="UP000188912"/>
    </source>
</evidence>
<evidence type="ECO:0000256" key="1">
    <source>
        <dbReference type="SAM" id="SignalP"/>
    </source>
</evidence>
<dbReference type="Proteomes" id="UP000188912">
    <property type="component" value="Chromosome"/>
</dbReference>
<accession>A0A1U9JSH3</accession>